<dbReference type="KEGG" id="mri:Mal4_01750"/>
<keyword evidence="1" id="KW-0732">Signal</keyword>
<dbReference type="InterPro" id="IPR013784">
    <property type="entry name" value="Carb-bd-like_fold"/>
</dbReference>
<feature type="signal peptide" evidence="1">
    <location>
        <begin position="1"/>
        <end position="24"/>
    </location>
</feature>
<accession>A0A517Z0B7</accession>
<gene>
    <name evidence="2" type="ORF">Mal4_01750</name>
</gene>
<reference evidence="2 3" key="1">
    <citation type="submission" date="2019-02" db="EMBL/GenBank/DDBJ databases">
        <title>Deep-cultivation of Planctomycetes and their phenomic and genomic characterization uncovers novel biology.</title>
        <authorList>
            <person name="Wiegand S."/>
            <person name="Jogler M."/>
            <person name="Boedeker C."/>
            <person name="Pinto D."/>
            <person name="Vollmers J."/>
            <person name="Rivas-Marin E."/>
            <person name="Kohn T."/>
            <person name="Peeters S.H."/>
            <person name="Heuer A."/>
            <person name="Rast P."/>
            <person name="Oberbeckmann S."/>
            <person name="Bunk B."/>
            <person name="Jeske O."/>
            <person name="Meyerdierks A."/>
            <person name="Storesund J.E."/>
            <person name="Kallscheuer N."/>
            <person name="Luecker S."/>
            <person name="Lage O.M."/>
            <person name="Pohl T."/>
            <person name="Merkel B.J."/>
            <person name="Hornburger P."/>
            <person name="Mueller R.-W."/>
            <person name="Bruemmer F."/>
            <person name="Labrenz M."/>
            <person name="Spormann A.M."/>
            <person name="Op den Camp H."/>
            <person name="Overmann J."/>
            <person name="Amann R."/>
            <person name="Jetten M.S.M."/>
            <person name="Mascher T."/>
            <person name="Medema M.H."/>
            <person name="Devos D.P."/>
            <person name="Kaster A.-K."/>
            <person name="Ovreas L."/>
            <person name="Rohde M."/>
            <person name="Galperin M.Y."/>
            <person name="Jogler C."/>
        </authorList>
    </citation>
    <scope>NUCLEOTIDE SEQUENCE [LARGE SCALE GENOMIC DNA]</scope>
    <source>
        <strain evidence="2 3">Mal4</strain>
    </source>
</reference>
<dbReference type="EMBL" id="CP036275">
    <property type="protein sequence ID" value="QDU35893.1"/>
    <property type="molecule type" value="Genomic_DNA"/>
</dbReference>
<dbReference type="SUPFAM" id="SSF49503">
    <property type="entry name" value="Cupredoxins"/>
    <property type="match status" value="1"/>
</dbReference>
<dbReference type="Proteomes" id="UP000320496">
    <property type="component" value="Chromosome"/>
</dbReference>
<dbReference type="InterPro" id="IPR008972">
    <property type="entry name" value="Cupredoxin"/>
</dbReference>
<proteinExistence type="predicted"/>
<keyword evidence="3" id="KW-1185">Reference proteome</keyword>
<dbReference type="SUPFAM" id="SSF49452">
    <property type="entry name" value="Starch-binding domain-like"/>
    <property type="match status" value="1"/>
</dbReference>
<dbReference type="Gene3D" id="2.60.40.420">
    <property type="entry name" value="Cupredoxins - blue copper proteins"/>
    <property type="match status" value="1"/>
</dbReference>
<protein>
    <recommendedName>
        <fullName evidence="4">Rhamnogalacturonan lyase domain-containing protein</fullName>
    </recommendedName>
</protein>
<evidence type="ECO:0000256" key="1">
    <source>
        <dbReference type="SAM" id="SignalP"/>
    </source>
</evidence>
<evidence type="ECO:0000313" key="2">
    <source>
        <dbReference type="EMBL" id="QDU35893.1"/>
    </source>
</evidence>
<feature type="chain" id="PRO_5021827426" description="Rhamnogalacturonan lyase domain-containing protein" evidence="1">
    <location>
        <begin position="25"/>
        <end position="235"/>
    </location>
</feature>
<dbReference type="RefSeq" id="WP_197443968.1">
    <property type="nucleotide sequence ID" value="NZ_CP036275.1"/>
</dbReference>
<dbReference type="GO" id="GO:0030246">
    <property type="term" value="F:carbohydrate binding"/>
    <property type="evidence" value="ECO:0007669"/>
    <property type="project" value="InterPro"/>
</dbReference>
<dbReference type="Pfam" id="PF13620">
    <property type="entry name" value="CarboxypepD_reg"/>
    <property type="match status" value="1"/>
</dbReference>
<dbReference type="AlphaFoldDB" id="A0A517Z0B7"/>
<name>A0A517Z0B7_9PLAN</name>
<dbReference type="Gene3D" id="2.60.40.1120">
    <property type="entry name" value="Carboxypeptidase-like, regulatory domain"/>
    <property type="match status" value="1"/>
</dbReference>
<sequence precursor="true">MSAGRVRWWMIALLLLALPTVRLAAADPATATISGTVSYTADSERPWRYSRYYVKGRRSGELAEAVICLSSRALKRYGKADESRQHTVDQENFRFVPETLAIREGDRVLFTNSDGAVHNVMTGDGIDPFNVNMVQGGKHEILFRRAGGMKKPIRIGCVFHSAMRCWIYVFEHPFFAVTGEDGQFKFAGVPPGEYELQMVHPAGDLVWSREVTVTAGNELDIDISVSPDQLAKGAR</sequence>
<evidence type="ECO:0008006" key="4">
    <source>
        <dbReference type="Google" id="ProtNLM"/>
    </source>
</evidence>
<evidence type="ECO:0000313" key="3">
    <source>
        <dbReference type="Proteomes" id="UP000320496"/>
    </source>
</evidence>
<organism evidence="2 3">
    <name type="scientific">Maioricimonas rarisocia</name>
    <dbReference type="NCBI Taxonomy" id="2528026"/>
    <lineage>
        <taxon>Bacteria</taxon>
        <taxon>Pseudomonadati</taxon>
        <taxon>Planctomycetota</taxon>
        <taxon>Planctomycetia</taxon>
        <taxon>Planctomycetales</taxon>
        <taxon>Planctomycetaceae</taxon>
        <taxon>Maioricimonas</taxon>
    </lineage>
</organism>